<accession>A0A8D4MZ15</accession>
<organism evidence="1 2">
    <name type="scientific">Yersinia rochesterensis</name>
    <dbReference type="NCBI Taxonomy" id="1604335"/>
    <lineage>
        <taxon>Bacteria</taxon>
        <taxon>Pseudomonadati</taxon>
        <taxon>Pseudomonadota</taxon>
        <taxon>Gammaproteobacteria</taxon>
        <taxon>Enterobacterales</taxon>
        <taxon>Yersiniaceae</taxon>
        <taxon>Yersinia</taxon>
    </lineage>
</organism>
<dbReference type="Proteomes" id="UP000265864">
    <property type="component" value="Chromosome"/>
</dbReference>
<proteinExistence type="predicted"/>
<reference evidence="1 2" key="1">
    <citation type="submission" date="2018-09" db="EMBL/GenBank/DDBJ databases">
        <title>Yersinia kristensenii subsp. rochesterensis subsp. nov., Isolated from Human Feces.</title>
        <authorList>
            <person name="Cunningham S.A."/>
            <person name="Jeraldo P."/>
            <person name="Patel R."/>
        </authorList>
    </citation>
    <scope>NUCLEOTIDE SEQUENCE [LARGE SCALE GENOMIC DNA]</scope>
    <source>
        <strain evidence="1 2">ATCC BAA-2637</strain>
    </source>
</reference>
<evidence type="ECO:0000313" key="1">
    <source>
        <dbReference type="EMBL" id="AYD42603.1"/>
    </source>
</evidence>
<protein>
    <submittedName>
        <fullName evidence="1">Uncharacterized protein</fullName>
    </submittedName>
</protein>
<sequence>MKKQDNSLRLKALINIMKIKLRIYGAYCRNMPTDIFFRNVMCIGGILEPGRITRELSIIAVNQLTPNNLKMTYR</sequence>
<name>A0A8D4MZ15_9GAMM</name>
<evidence type="ECO:0000313" key="2">
    <source>
        <dbReference type="Proteomes" id="UP000265864"/>
    </source>
</evidence>
<dbReference type="AlphaFoldDB" id="A0A8D4MZ15"/>
<dbReference type="EMBL" id="CP032482">
    <property type="protein sequence ID" value="AYD42603.1"/>
    <property type="molecule type" value="Genomic_DNA"/>
</dbReference>
<gene>
    <name evidence="1" type="ORF">DXZ79_01865</name>
</gene>